<evidence type="ECO:0000256" key="7">
    <source>
        <dbReference type="SAM" id="MobiDB-lite"/>
    </source>
</evidence>
<keyword evidence="2 6" id="KW-0547">Nucleotide-binding</keyword>
<feature type="region of interest" description="Disordered" evidence="7">
    <location>
        <begin position="1"/>
        <end position="22"/>
    </location>
</feature>
<gene>
    <name evidence="10" type="ORF">EI77_02166</name>
</gene>
<feature type="modified residue" description="4-aspartylphosphate" evidence="5">
    <location>
        <position position="374"/>
    </location>
</feature>
<reference evidence="10 11" key="1">
    <citation type="submission" date="2019-03" db="EMBL/GenBank/DDBJ databases">
        <title>Genomic Encyclopedia of Archaeal and Bacterial Type Strains, Phase II (KMG-II): from individual species to whole genera.</title>
        <authorList>
            <person name="Goeker M."/>
        </authorList>
    </citation>
    <scope>NUCLEOTIDE SEQUENCE [LARGE SCALE GENOMIC DNA]</scope>
    <source>
        <strain evidence="10 11">ATCC 25309</strain>
    </source>
</reference>
<keyword evidence="1" id="KW-0808">Transferase</keyword>
<dbReference type="CDD" id="cd14014">
    <property type="entry name" value="STKc_PknB_like"/>
    <property type="match status" value="1"/>
</dbReference>
<dbReference type="AlphaFoldDB" id="A0A4R7S0Y2"/>
<dbReference type="OrthoDB" id="6111975at2"/>
<organism evidence="10 11">
    <name type="scientific">Prosthecobacter fusiformis</name>
    <dbReference type="NCBI Taxonomy" id="48464"/>
    <lineage>
        <taxon>Bacteria</taxon>
        <taxon>Pseudomonadati</taxon>
        <taxon>Verrucomicrobiota</taxon>
        <taxon>Verrucomicrobiia</taxon>
        <taxon>Verrucomicrobiales</taxon>
        <taxon>Verrucomicrobiaceae</taxon>
        <taxon>Prosthecobacter</taxon>
    </lineage>
</organism>
<keyword evidence="11" id="KW-1185">Reference proteome</keyword>
<sequence>MKRFFSFGKRTPPPQAVPSPSEGVAGWAPMPMYPSPAELTAMMPAGEYIFDAQIGQGGMGAVYRGQQHKLGRAVAIKILHKQHGTDYAYPERFRREAQLLAQMNHPNIVSVYDFGMVGDYLFYVMEHIEGTDLHQLMGSKQVTQARALEIIPCLCDALHYAHEKGMVHRDIKPANVLIATDGRVKLADFGLAKRLDRPSTMLTMSNMAMGTPEYAAPEQYDTSAIIDHRADIYALGVVFYQMLTGTVPRGAWQPPSAMTGTDPRLDTVIVRALMPDRTQRYATAAEFKQALISCTTLPLEAMQMKPAAPVARQAKPLQGRVLVLEDDLLLRQLIVRNLKNEGFEIVETGDGVDTVRCYSDALLANQPFDLVLIDLTIPMGMGGAQAMEMLRQMDPQVDAIVSSGNRHDPTMLDPGDFGFAGVLPKPYDSSALLSVVNQVLQRRRLRQHH</sequence>
<dbReference type="PROSITE" id="PS00108">
    <property type="entry name" value="PROTEIN_KINASE_ST"/>
    <property type="match status" value="1"/>
</dbReference>
<evidence type="ECO:0000313" key="11">
    <source>
        <dbReference type="Proteomes" id="UP000295662"/>
    </source>
</evidence>
<dbReference type="GO" id="GO:0004674">
    <property type="term" value="F:protein serine/threonine kinase activity"/>
    <property type="evidence" value="ECO:0007669"/>
    <property type="project" value="UniProtKB-KW"/>
</dbReference>
<dbReference type="Pfam" id="PF00069">
    <property type="entry name" value="Pkinase"/>
    <property type="match status" value="1"/>
</dbReference>
<feature type="domain" description="Protein kinase" evidence="8">
    <location>
        <begin position="48"/>
        <end position="343"/>
    </location>
</feature>
<dbReference type="SUPFAM" id="SSF56112">
    <property type="entry name" value="Protein kinase-like (PK-like)"/>
    <property type="match status" value="1"/>
</dbReference>
<dbReference type="InterPro" id="IPR008271">
    <property type="entry name" value="Ser/Thr_kinase_AS"/>
</dbReference>
<dbReference type="Gene3D" id="3.40.50.2300">
    <property type="match status" value="1"/>
</dbReference>
<dbReference type="PANTHER" id="PTHR43289:SF6">
    <property type="entry name" value="SERINE_THREONINE-PROTEIN KINASE NEKL-3"/>
    <property type="match status" value="1"/>
</dbReference>
<name>A0A4R7S0Y2_9BACT</name>
<evidence type="ECO:0000256" key="4">
    <source>
        <dbReference type="ARBA" id="ARBA00022840"/>
    </source>
</evidence>
<keyword evidence="5" id="KW-0597">Phosphoprotein</keyword>
<feature type="domain" description="Response regulatory" evidence="9">
    <location>
        <begin position="320"/>
        <end position="440"/>
    </location>
</feature>
<dbReference type="CDD" id="cd00156">
    <property type="entry name" value="REC"/>
    <property type="match status" value="1"/>
</dbReference>
<evidence type="ECO:0000259" key="9">
    <source>
        <dbReference type="PROSITE" id="PS50110"/>
    </source>
</evidence>
<dbReference type="InterPro" id="IPR017441">
    <property type="entry name" value="Protein_kinase_ATP_BS"/>
</dbReference>
<dbReference type="Proteomes" id="UP000295662">
    <property type="component" value="Unassembled WGS sequence"/>
</dbReference>
<dbReference type="SUPFAM" id="SSF52172">
    <property type="entry name" value="CheY-like"/>
    <property type="match status" value="1"/>
</dbReference>
<dbReference type="RefSeq" id="WP_133795242.1">
    <property type="nucleotide sequence ID" value="NZ_SOCA01000003.1"/>
</dbReference>
<dbReference type="Gene3D" id="1.10.510.10">
    <property type="entry name" value="Transferase(Phosphotransferase) domain 1"/>
    <property type="match status" value="1"/>
</dbReference>
<keyword evidence="3 10" id="KW-0418">Kinase</keyword>
<dbReference type="PROSITE" id="PS00107">
    <property type="entry name" value="PROTEIN_KINASE_ATP"/>
    <property type="match status" value="1"/>
</dbReference>
<dbReference type="InterPro" id="IPR011009">
    <property type="entry name" value="Kinase-like_dom_sf"/>
</dbReference>
<keyword evidence="4 6" id="KW-0067">ATP-binding</keyword>
<evidence type="ECO:0000256" key="3">
    <source>
        <dbReference type="ARBA" id="ARBA00022777"/>
    </source>
</evidence>
<keyword evidence="10" id="KW-0723">Serine/threonine-protein kinase</keyword>
<proteinExistence type="predicted"/>
<dbReference type="SMART" id="SM00448">
    <property type="entry name" value="REC"/>
    <property type="match status" value="1"/>
</dbReference>
<accession>A0A4R7S0Y2</accession>
<evidence type="ECO:0000256" key="1">
    <source>
        <dbReference type="ARBA" id="ARBA00022679"/>
    </source>
</evidence>
<dbReference type="EMBL" id="SOCA01000003">
    <property type="protein sequence ID" value="TDU71048.1"/>
    <property type="molecule type" value="Genomic_DNA"/>
</dbReference>
<evidence type="ECO:0000256" key="5">
    <source>
        <dbReference type="PROSITE-ProRule" id="PRU00169"/>
    </source>
</evidence>
<evidence type="ECO:0000313" key="10">
    <source>
        <dbReference type="EMBL" id="TDU71048.1"/>
    </source>
</evidence>
<dbReference type="PROSITE" id="PS50011">
    <property type="entry name" value="PROTEIN_KINASE_DOM"/>
    <property type="match status" value="1"/>
</dbReference>
<evidence type="ECO:0000256" key="6">
    <source>
        <dbReference type="PROSITE-ProRule" id="PRU10141"/>
    </source>
</evidence>
<dbReference type="GO" id="GO:0005524">
    <property type="term" value="F:ATP binding"/>
    <property type="evidence" value="ECO:0007669"/>
    <property type="project" value="UniProtKB-UniRule"/>
</dbReference>
<feature type="binding site" evidence="6">
    <location>
        <position position="77"/>
    </location>
    <ligand>
        <name>ATP</name>
        <dbReference type="ChEBI" id="CHEBI:30616"/>
    </ligand>
</feature>
<evidence type="ECO:0000256" key="2">
    <source>
        <dbReference type="ARBA" id="ARBA00022741"/>
    </source>
</evidence>
<protein>
    <submittedName>
        <fullName evidence="10">Serine/threonine protein kinase</fullName>
    </submittedName>
</protein>
<dbReference type="InterPro" id="IPR001789">
    <property type="entry name" value="Sig_transdc_resp-reg_receiver"/>
</dbReference>
<dbReference type="PROSITE" id="PS50110">
    <property type="entry name" value="RESPONSE_REGULATORY"/>
    <property type="match status" value="1"/>
</dbReference>
<dbReference type="Pfam" id="PF00072">
    <property type="entry name" value="Response_reg"/>
    <property type="match status" value="1"/>
</dbReference>
<dbReference type="PANTHER" id="PTHR43289">
    <property type="entry name" value="MITOGEN-ACTIVATED PROTEIN KINASE KINASE KINASE 20-RELATED"/>
    <property type="match status" value="1"/>
</dbReference>
<dbReference type="Gene3D" id="3.30.200.20">
    <property type="entry name" value="Phosphorylase Kinase, domain 1"/>
    <property type="match status" value="1"/>
</dbReference>
<comment type="caution">
    <text evidence="10">The sequence shown here is derived from an EMBL/GenBank/DDBJ whole genome shotgun (WGS) entry which is preliminary data.</text>
</comment>
<dbReference type="SMART" id="SM00220">
    <property type="entry name" value="S_TKc"/>
    <property type="match status" value="1"/>
</dbReference>
<dbReference type="GO" id="GO:0000160">
    <property type="term" value="P:phosphorelay signal transduction system"/>
    <property type="evidence" value="ECO:0007669"/>
    <property type="project" value="InterPro"/>
</dbReference>
<dbReference type="InterPro" id="IPR011006">
    <property type="entry name" value="CheY-like_superfamily"/>
</dbReference>
<evidence type="ECO:0000259" key="8">
    <source>
        <dbReference type="PROSITE" id="PS50011"/>
    </source>
</evidence>
<dbReference type="InterPro" id="IPR000719">
    <property type="entry name" value="Prot_kinase_dom"/>
</dbReference>